<evidence type="ECO:0000259" key="2">
    <source>
        <dbReference type="Pfam" id="PF13716"/>
    </source>
</evidence>
<name>A0A8J2PYD2_9BILA</name>
<dbReference type="InterPro" id="IPR051336">
    <property type="entry name" value="RhoGEF_Guanine_NuclExch_SF"/>
</dbReference>
<evidence type="ECO:0000256" key="1">
    <source>
        <dbReference type="ARBA" id="ARBA00022658"/>
    </source>
</evidence>
<dbReference type="EMBL" id="CAKAEH010001893">
    <property type="protein sequence ID" value="CAG9540110.1"/>
    <property type="molecule type" value="Genomic_DNA"/>
</dbReference>
<dbReference type="PANTHER" id="PTHR22826:SF211">
    <property type="entry name" value="LD43457P"/>
    <property type="match status" value="1"/>
</dbReference>
<dbReference type="AlphaFoldDB" id="A0A8J2PYD2"/>
<accession>A0A8J2PYD2</accession>
<dbReference type="Proteomes" id="UP000746747">
    <property type="component" value="Unassembled WGS sequence"/>
</dbReference>
<dbReference type="Pfam" id="PF13716">
    <property type="entry name" value="CRAL_TRIO_2"/>
    <property type="match status" value="1"/>
</dbReference>
<comment type="caution">
    <text evidence="3">The sequence shown here is derived from an EMBL/GenBank/DDBJ whole genome shotgun (WGS) entry which is preliminary data.</text>
</comment>
<feature type="domain" description="CRAL-TRIO" evidence="2">
    <location>
        <begin position="32"/>
        <end position="118"/>
    </location>
</feature>
<sequence length="150" mass="17352">MDVGNKRIKIKEMSDILASRFAFITGTRTKEGNPVLIFPDSRSQLTEDELHLLVSYLLQIPPLEEEQKSYVIIIDRRMDKWSSVRLLLSYLMSSFPRPVRIVIVLKPESVLQRALEVGYRGISENCKFKLLYIRNNQFYGKKTAPTICSV</sequence>
<gene>
    <name evidence="3" type="ORF">CJOHNSTONI_LOCUS9654</name>
</gene>
<evidence type="ECO:0000313" key="4">
    <source>
        <dbReference type="Proteomes" id="UP000746747"/>
    </source>
</evidence>
<dbReference type="GO" id="GO:0005085">
    <property type="term" value="F:guanyl-nucleotide exchange factor activity"/>
    <property type="evidence" value="ECO:0007669"/>
    <property type="project" value="UniProtKB-KW"/>
</dbReference>
<reference evidence="3" key="1">
    <citation type="submission" date="2021-09" db="EMBL/GenBank/DDBJ databases">
        <authorList>
            <consortium name="Pathogen Informatics"/>
        </authorList>
    </citation>
    <scope>NUCLEOTIDE SEQUENCE</scope>
</reference>
<dbReference type="PANTHER" id="PTHR22826">
    <property type="entry name" value="RHO GUANINE EXCHANGE FACTOR-RELATED"/>
    <property type="match status" value="1"/>
</dbReference>
<keyword evidence="4" id="KW-1185">Reference proteome</keyword>
<dbReference type="OrthoDB" id="10004999at2759"/>
<organism evidence="3 4">
    <name type="scientific">Cercopithifilaria johnstoni</name>
    <dbReference type="NCBI Taxonomy" id="2874296"/>
    <lineage>
        <taxon>Eukaryota</taxon>
        <taxon>Metazoa</taxon>
        <taxon>Ecdysozoa</taxon>
        <taxon>Nematoda</taxon>
        <taxon>Chromadorea</taxon>
        <taxon>Rhabditida</taxon>
        <taxon>Spirurina</taxon>
        <taxon>Spiruromorpha</taxon>
        <taxon>Filarioidea</taxon>
        <taxon>Onchocercidae</taxon>
        <taxon>Cercopithifilaria</taxon>
    </lineage>
</organism>
<keyword evidence="1" id="KW-0344">Guanine-nucleotide releasing factor</keyword>
<proteinExistence type="predicted"/>
<dbReference type="InterPro" id="IPR001251">
    <property type="entry name" value="CRAL-TRIO_dom"/>
</dbReference>
<protein>
    <recommendedName>
        <fullName evidence="2">CRAL-TRIO domain-containing protein</fullName>
    </recommendedName>
</protein>
<evidence type="ECO:0000313" key="3">
    <source>
        <dbReference type="EMBL" id="CAG9540110.1"/>
    </source>
</evidence>
<dbReference type="GO" id="GO:0005737">
    <property type="term" value="C:cytoplasm"/>
    <property type="evidence" value="ECO:0007669"/>
    <property type="project" value="TreeGrafter"/>
</dbReference>